<dbReference type="Pfam" id="PF13572">
    <property type="entry name" value="DUF4134"/>
    <property type="match status" value="1"/>
</dbReference>
<keyword evidence="2" id="KW-0732">Signal</keyword>
<protein>
    <submittedName>
        <fullName evidence="3">DUF4134 family protein</fullName>
    </submittedName>
</protein>
<reference evidence="3 4" key="1">
    <citation type="submission" date="2020-09" db="EMBL/GenBank/DDBJ databases">
        <title>Novel species of Mucilaginibacter isolated from a glacier on the Tibetan Plateau.</title>
        <authorList>
            <person name="Liu Q."/>
            <person name="Xin Y.-H."/>
        </authorList>
    </citation>
    <scope>NUCLEOTIDE SEQUENCE [LARGE SCALE GENOMIC DNA]</scope>
    <source>
        <strain evidence="3 4">CGMCC 1.13878</strain>
    </source>
</reference>
<proteinExistence type="predicted"/>
<accession>A0ABR7X5N7</accession>
<gene>
    <name evidence="3" type="ORF">IDJ75_11315</name>
</gene>
<feature type="chain" id="PRO_5045676002" evidence="2">
    <location>
        <begin position="19"/>
        <end position="96"/>
    </location>
</feature>
<dbReference type="InterPro" id="IPR025408">
    <property type="entry name" value="DUF4134"/>
</dbReference>
<dbReference type="RefSeq" id="WP_191175721.1">
    <property type="nucleotide sequence ID" value="NZ_JACWMW010000002.1"/>
</dbReference>
<keyword evidence="1" id="KW-1133">Transmembrane helix</keyword>
<comment type="caution">
    <text evidence="3">The sequence shown here is derived from an EMBL/GenBank/DDBJ whole genome shotgun (WGS) entry which is preliminary data.</text>
</comment>
<dbReference type="Proteomes" id="UP000618754">
    <property type="component" value="Unassembled WGS sequence"/>
</dbReference>
<evidence type="ECO:0000256" key="2">
    <source>
        <dbReference type="SAM" id="SignalP"/>
    </source>
</evidence>
<keyword evidence="1" id="KW-0472">Membrane</keyword>
<keyword evidence="4" id="KW-1185">Reference proteome</keyword>
<name>A0ABR7X5N7_9SPHI</name>
<feature type="signal peptide" evidence="2">
    <location>
        <begin position="1"/>
        <end position="18"/>
    </location>
</feature>
<feature type="transmembrane region" description="Helical" evidence="1">
    <location>
        <begin position="74"/>
        <end position="94"/>
    </location>
</feature>
<dbReference type="EMBL" id="JACWMW010000002">
    <property type="protein sequence ID" value="MBD1385870.1"/>
    <property type="molecule type" value="Genomic_DNA"/>
</dbReference>
<evidence type="ECO:0000313" key="3">
    <source>
        <dbReference type="EMBL" id="MBD1385870.1"/>
    </source>
</evidence>
<feature type="transmembrane region" description="Helical" evidence="1">
    <location>
        <begin position="42"/>
        <end position="62"/>
    </location>
</feature>
<organism evidence="3 4">
    <name type="scientific">Mucilaginibacter rigui</name>
    <dbReference type="NCBI Taxonomy" id="534635"/>
    <lineage>
        <taxon>Bacteria</taxon>
        <taxon>Pseudomonadati</taxon>
        <taxon>Bacteroidota</taxon>
        <taxon>Sphingobacteriia</taxon>
        <taxon>Sphingobacteriales</taxon>
        <taxon>Sphingobacteriaceae</taxon>
        <taxon>Mucilaginibacter</taxon>
    </lineage>
</organism>
<keyword evidence="1" id="KW-0812">Transmembrane</keyword>
<sequence length="96" mass="10365">MRALITFACCLLAVGGAAQPGIPEMQQAQRQLTSDFFSMSDLSLVLAIILGLNGASKIYYNWQNGKPQIDSDVAAWFYAALFMVLAGAFLKALFGI</sequence>
<evidence type="ECO:0000256" key="1">
    <source>
        <dbReference type="SAM" id="Phobius"/>
    </source>
</evidence>
<evidence type="ECO:0000313" key="4">
    <source>
        <dbReference type="Proteomes" id="UP000618754"/>
    </source>
</evidence>